<dbReference type="STRING" id="1081108.A0A168HFY7"/>
<evidence type="ECO:0000259" key="2">
    <source>
        <dbReference type="Pfam" id="PF24800"/>
    </source>
</evidence>
<keyword evidence="1" id="KW-1133">Transmembrane helix</keyword>
<dbReference type="Proteomes" id="UP000076881">
    <property type="component" value="Unassembled WGS sequence"/>
</dbReference>
<dbReference type="EMBL" id="AZHF01000003">
    <property type="protein sequence ID" value="OAA77720.1"/>
    <property type="molecule type" value="Genomic_DNA"/>
</dbReference>
<feature type="transmembrane region" description="Helical" evidence="1">
    <location>
        <begin position="6"/>
        <end position="29"/>
    </location>
</feature>
<keyword evidence="4" id="KW-1185">Reference proteome</keyword>
<gene>
    <name evidence="3" type="ORF">LEL_04543</name>
</gene>
<organism evidence="3 4">
    <name type="scientific">Akanthomyces lecanii RCEF 1005</name>
    <dbReference type="NCBI Taxonomy" id="1081108"/>
    <lineage>
        <taxon>Eukaryota</taxon>
        <taxon>Fungi</taxon>
        <taxon>Dikarya</taxon>
        <taxon>Ascomycota</taxon>
        <taxon>Pezizomycotina</taxon>
        <taxon>Sordariomycetes</taxon>
        <taxon>Hypocreomycetidae</taxon>
        <taxon>Hypocreales</taxon>
        <taxon>Cordycipitaceae</taxon>
        <taxon>Akanthomyces</taxon>
        <taxon>Cordyceps confragosa</taxon>
    </lineage>
</organism>
<protein>
    <recommendedName>
        <fullName evidence="2">DUF7702 domain-containing protein</fullName>
    </recommendedName>
</protein>
<evidence type="ECO:0000313" key="4">
    <source>
        <dbReference type="Proteomes" id="UP000076881"/>
    </source>
</evidence>
<feature type="domain" description="DUF7702" evidence="2">
    <location>
        <begin position="4"/>
        <end position="59"/>
    </location>
</feature>
<comment type="caution">
    <text evidence="3">The sequence shown here is derived from an EMBL/GenBank/DDBJ whole genome shotgun (WGS) entry which is preliminary data.</text>
</comment>
<dbReference type="OrthoDB" id="2560628at2759"/>
<keyword evidence="1" id="KW-0812">Transmembrane</keyword>
<proteinExistence type="predicted"/>
<accession>A0A168HFY7</accession>
<dbReference type="InterPro" id="IPR056119">
    <property type="entry name" value="DUF7702"/>
</dbReference>
<reference evidence="3 4" key="1">
    <citation type="journal article" date="2016" name="Genome Biol. Evol.">
        <title>Divergent and convergent evolution of fungal pathogenicity.</title>
        <authorList>
            <person name="Shang Y."/>
            <person name="Xiao G."/>
            <person name="Zheng P."/>
            <person name="Cen K."/>
            <person name="Zhan S."/>
            <person name="Wang C."/>
        </authorList>
    </citation>
    <scope>NUCLEOTIDE SEQUENCE [LARGE SCALE GENOMIC DNA]</scope>
    <source>
        <strain evidence="3 4">RCEF 1005</strain>
    </source>
</reference>
<name>A0A168HFY7_CORDF</name>
<dbReference type="AlphaFoldDB" id="A0A168HFY7"/>
<evidence type="ECO:0000256" key="1">
    <source>
        <dbReference type="SAM" id="Phobius"/>
    </source>
</evidence>
<evidence type="ECO:0000313" key="3">
    <source>
        <dbReference type="EMBL" id="OAA77720.1"/>
    </source>
</evidence>
<dbReference type="Pfam" id="PF24800">
    <property type="entry name" value="DUF7702"/>
    <property type="match status" value="1"/>
</dbReference>
<feature type="transmembrane region" description="Helical" evidence="1">
    <location>
        <begin position="50"/>
        <end position="69"/>
    </location>
</feature>
<sequence>MTLDSASYVAIVELVVLIPALIASIVVCARHGFGRSAGWVYTNLLNLVRIGGAICRLIVAVYIALGVTLHKLQNPQLRLESGADLDNRAGNLLERDSRGRY</sequence>
<keyword evidence="1" id="KW-0472">Membrane</keyword>